<comment type="pathway">
    <text evidence="3">Cofactor metabolism; pyridoxal 5'-phosphate salvage; pyridoxal 5'-phosphate from pyridoxine 5'-phosphate: step 1/1.</text>
</comment>
<proteinExistence type="predicted"/>
<comment type="caution">
    <text evidence="10">The sequence shown here is derived from an EMBL/GenBank/DDBJ whole genome shotgun (WGS) entry which is preliminary data.</text>
</comment>
<evidence type="ECO:0000313" key="10">
    <source>
        <dbReference type="EMBL" id="KAK0388900.1"/>
    </source>
</evidence>
<feature type="domain" description="Pyridoxamine 5'-phosphate oxidase N-terminal" evidence="8">
    <location>
        <begin position="41"/>
        <end position="158"/>
    </location>
</feature>
<evidence type="ECO:0000256" key="2">
    <source>
        <dbReference type="ARBA" id="ARBA00004738"/>
    </source>
</evidence>
<evidence type="ECO:0000259" key="8">
    <source>
        <dbReference type="Pfam" id="PF01243"/>
    </source>
</evidence>
<evidence type="ECO:0000256" key="5">
    <source>
        <dbReference type="ARBA" id="ARBA00022630"/>
    </source>
</evidence>
<protein>
    <recommendedName>
        <fullName evidence="4">pyridoxal 5'-phosphate synthase</fullName>
        <ecNumber evidence="4">1.4.3.5</ecNumber>
    </recommendedName>
</protein>
<comment type="pathway">
    <text evidence="2">Cofactor metabolism; pyridoxal 5'-phosphate salvage; pyridoxal 5'-phosphate from pyridoxamine 5'-phosphate: step 1/1.</text>
</comment>
<name>A0AA39GK77_SARSR</name>
<dbReference type="Pfam" id="PF01243">
    <property type="entry name" value="PNPOx_N"/>
    <property type="match status" value="1"/>
</dbReference>
<keyword evidence="5" id="KW-0285">Flavoprotein</keyword>
<dbReference type="AlphaFoldDB" id="A0AA39GK77"/>
<dbReference type="InterPro" id="IPR011576">
    <property type="entry name" value="Pyridox_Oxase_N"/>
</dbReference>
<dbReference type="GO" id="GO:0008615">
    <property type="term" value="P:pyridoxine biosynthetic process"/>
    <property type="evidence" value="ECO:0007669"/>
    <property type="project" value="InterPro"/>
</dbReference>
<dbReference type="InterPro" id="IPR000659">
    <property type="entry name" value="Pyridox_Oxase"/>
</dbReference>
<dbReference type="NCBIfam" id="TIGR00558">
    <property type="entry name" value="pdxH"/>
    <property type="match status" value="1"/>
</dbReference>
<reference evidence="10" key="1">
    <citation type="submission" date="2022-10" db="EMBL/GenBank/DDBJ databases">
        <title>Determination and structural analysis of whole genome sequence of Sarocladium strictum F4-1.</title>
        <authorList>
            <person name="Hu L."/>
            <person name="Jiang Y."/>
        </authorList>
    </citation>
    <scope>NUCLEOTIDE SEQUENCE</scope>
    <source>
        <strain evidence="10">F4-1</strain>
    </source>
</reference>
<sequence length="221" mass="24930">MAQLSDMRTRLRGLSSLKGPFPAFDAELFPPDPQAAFSAWLDDAIAAEIKEPHAMTLSTVDENGRADARVLILKDVDGRGWHFSVRGNSPKDLQISHHPDVALTFYWAQLGRQVRIRGKAVQLSEEECAQDFRSRPTASKVSAFASNQSQVLESHDELTRGLEAAQKAFRDNPDLVAEDWKVFSVSPESVEFWQGSSDRLHRRVLYTPTEEGKWAKQRLWP</sequence>
<evidence type="ECO:0000256" key="1">
    <source>
        <dbReference type="ARBA" id="ARBA00001917"/>
    </source>
</evidence>
<keyword evidence="6" id="KW-0288">FMN</keyword>
<dbReference type="NCBIfam" id="NF004231">
    <property type="entry name" value="PRK05679.1"/>
    <property type="match status" value="1"/>
</dbReference>
<evidence type="ECO:0000256" key="4">
    <source>
        <dbReference type="ARBA" id="ARBA00012801"/>
    </source>
</evidence>
<keyword evidence="11" id="KW-1185">Reference proteome</keyword>
<dbReference type="SUPFAM" id="SSF50475">
    <property type="entry name" value="FMN-binding split barrel"/>
    <property type="match status" value="1"/>
</dbReference>
<dbReference type="InterPro" id="IPR019576">
    <property type="entry name" value="Pyridoxamine_oxidase_dimer_C"/>
</dbReference>
<gene>
    <name evidence="10" type="ORF">NLU13_2477</name>
</gene>
<dbReference type="PANTHER" id="PTHR10851:SF0">
    <property type="entry name" value="PYRIDOXINE-5'-PHOSPHATE OXIDASE"/>
    <property type="match status" value="1"/>
</dbReference>
<evidence type="ECO:0000256" key="7">
    <source>
        <dbReference type="ARBA" id="ARBA00023002"/>
    </source>
</evidence>
<evidence type="ECO:0000256" key="3">
    <source>
        <dbReference type="ARBA" id="ARBA00005037"/>
    </source>
</evidence>
<keyword evidence="7" id="KW-0560">Oxidoreductase</keyword>
<dbReference type="PIRSF" id="PIRSF000190">
    <property type="entry name" value="Pyd_amn-ph_oxd"/>
    <property type="match status" value="1"/>
</dbReference>
<evidence type="ECO:0000259" key="9">
    <source>
        <dbReference type="Pfam" id="PF10590"/>
    </source>
</evidence>
<organism evidence="10 11">
    <name type="scientific">Sarocladium strictum</name>
    <name type="common">Black bundle disease fungus</name>
    <name type="synonym">Acremonium strictum</name>
    <dbReference type="NCBI Taxonomy" id="5046"/>
    <lineage>
        <taxon>Eukaryota</taxon>
        <taxon>Fungi</taxon>
        <taxon>Dikarya</taxon>
        <taxon>Ascomycota</taxon>
        <taxon>Pezizomycotina</taxon>
        <taxon>Sordariomycetes</taxon>
        <taxon>Hypocreomycetidae</taxon>
        <taxon>Hypocreales</taxon>
        <taxon>Sarocladiaceae</taxon>
        <taxon>Sarocladium</taxon>
    </lineage>
</organism>
<dbReference type="Pfam" id="PF10590">
    <property type="entry name" value="PNP_phzG_C"/>
    <property type="match status" value="1"/>
</dbReference>
<dbReference type="InterPro" id="IPR012349">
    <property type="entry name" value="Split_barrel_FMN-bd"/>
</dbReference>
<evidence type="ECO:0000256" key="6">
    <source>
        <dbReference type="ARBA" id="ARBA00022643"/>
    </source>
</evidence>
<dbReference type="GO" id="GO:0004733">
    <property type="term" value="F:pyridoxamine phosphate oxidase activity"/>
    <property type="evidence" value="ECO:0007669"/>
    <property type="project" value="UniProtKB-EC"/>
</dbReference>
<dbReference type="Proteomes" id="UP001175261">
    <property type="component" value="Unassembled WGS sequence"/>
</dbReference>
<dbReference type="PANTHER" id="PTHR10851">
    <property type="entry name" value="PYRIDOXINE-5-PHOSPHATE OXIDASE"/>
    <property type="match status" value="1"/>
</dbReference>
<dbReference type="GO" id="GO:0010181">
    <property type="term" value="F:FMN binding"/>
    <property type="evidence" value="ECO:0007669"/>
    <property type="project" value="InterPro"/>
</dbReference>
<accession>A0AA39GK77</accession>
<comment type="cofactor">
    <cofactor evidence="1">
        <name>FMN</name>
        <dbReference type="ChEBI" id="CHEBI:58210"/>
    </cofactor>
</comment>
<feature type="domain" description="Pyridoxine 5'-phosphate oxidase dimerisation C-terminal" evidence="9">
    <location>
        <begin position="180"/>
        <end position="221"/>
    </location>
</feature>
<evidence type="ECO:0000313" key="11">
    <source>
        <dbReference type="Proteomes" id="UP001175261"/>
    </source>
</evidence>
<dbReference type="Gene3D" id="2.30.110.10">
    <property type="entry name" value="Electron Transport, Fmn-binding Protein, Chain A"/>
    <property type="match status" value="1"/>
</dbReference>
<dbReference type="EMBL" id="JAPDFR010000002">
    <property type="protein sequence ID" value="KAK0388900.1"/>
    <property type="molecule type" value="Genomic_DNA"/>
</dbReference>
<dbReference type="EC" id="1.4.3.5" evidence="4"/>